<accession>A0AAW2GS41</accession>
<evidence type="ECO:0000313" key="2">
    <source>
        <dbReference type="Proteomes" id="UP001430953"/>
    </source>
</evidence>
<sequence>MCHRRWSRKVWRSRKSHLWQRINIRRKTPRLRILIILRCACVSRCCGPRHRMFPYRTRKASE</sequence>
<proteinExistence type="predicted"/>
<dbReference type="Proteomes" id="UP001430953">
    <property type="component" value="Unassembled WGS sequence"/>
</dbReference>
<keyword evidence="2" id="KW-1185">Reference proteome</keyword>
<dbReference type="AlphaFoldDB" id="A0AAW2GS41"/>
<protein>
    <submittedName>
        <fullName evidence="1">Uncharacterized protein</fullName>
    </submittedName>
</protein>
<dbReference type="EMBL" id="JADYXP020000002">
    <property type="protein sequence ID" value="KAL0130025.1"/>
    <property type="molecule type" value="Genomic_DNA"/>
</dbReference>
<gene>
    <name evidence="1" type="ORF">PUN28_001959</name>
</gene>
<name>A0AAW2GS41_9HYME</name>
<evidence type="ECO:0000313" key="1">
    <source>
        <dbReference type="EMBL" id="KAL0130025.1"/>
    </source>
</evidence>
<organism evidence="1 2">
    <name type="scientific">Cardiocondyla obscurior</name>
    <dbReference type="NCBI Taxonomy" id="286306"/>
    <lineage>
        <taxon>Eukaryota</taxon>
        <taxon>Metazoa</taxon>
        <taxon>Ecdysozoa</taxon>
        <taxon>Arthropoda</taxon>
        <taxon>Hexapoda</taxon>
        <taxon>Insecta</taxon>
        <taxon>Pterygota</taxon>
        <taxon>Neoptera</taxon>
        <taxon>Endopterygota</taxon>
        <taxon>Hymenoptera</taxon>
        <taxon>Apocrita</taxon>
        <taxon>Aculeata</taxon>
        <taxon>Formicoidea</taxon>
        <taxon>Formicidae</taxon>
        <taxon>Myrmicinae</taxon>
        <taxon>Cardiocondyla</taxon>
    </lineage>
</organism>
<comment type="caution">
    <text evidence="1">The sequence shown here is derived from an EMBL/GenBank/DDBJ whole genome shotgun (WGS) entry which is preliminary data.</text>
</comment>
<reference evidence="1 2" key="1">
    <citation type="submission" date="2023-03" db="EMBL/GenBank/DDBJ databases">
        <title>High recombination rates correlate with genetic variation in Cardiocondyla obscurior ants.</title>
        <authorList>
            <person name="Errbii M."/>
        </authorList>
    </citation>
    <scope>NUCLEOTIDE SEQUENCE [LARGE SCALE GENOMIC DNA]</scope>
    <source>
        <strain evidence="1">Alpha-2009</strain>
        <tissue evidence="1">Whole body</tissue>
    </source>
</reference>